<evidence type="ECO:0000256" key="6">
    <source>
        <dbReference type="ARBA" id="ARBA00023157"/>
    </source>
</evidence>
<evidence type="ECO:0000256" key="7">
    <source>
        <dbReference type="ARBA" id="ARBA00023180"/>
    </source>
</evidence>
<dbReference type="GO" id="GO:0005886">
    <property type="term" value="C:plasma membrane"/>
    <property type="evidence" value="ECO:0007669"/>
    <property type="project" value="UniProtKB-SubCell"/>
</dbReference>
<keyword evidence="10" id="KW-1185">Reference proteome</keyword>
<dbReference type="PANTHER" id="PTHR31171">
    <property type="entry name" value="LY6/PLAUR DOMAIN-CONTAINING PROTEIN 6"/>
    <property type="match status" value="1"/>
</dbReference>
<evidence type="ECO:0000256" key="4">
    <source>
        <dbReference type="ARBA" id="ARBA00022729"/>
    </source>
</evidence>
<evidence type="ECO:0000256" key="5">
    <source>
        <dbReference type="ARBA" id="ARBA00023136"/>
    </source>
</evidence>
<evidence type="ECO:0000256" key="8">
    <source>
        <dbReference type="ARBA" id="ARBA00023288"/>
    </source>
</evidence>
<organism evidence="9 10">
    <name type="scientific">Paralvinella palmiformis</name>
    <dbReference type="NCBI Taxonomy" id="53620"/>
    <lineage>
        <taxon>Eukaryota</taxon>
        <taxon>Metazoa</taxon>
        <taxon>Spiralia</taxon>
        <taxon>Lophotrochozoa</taxon>
        <taxon>Annelida</taxon>
        <taxon>Polychaeta</taxon>
        <taxon>Sedentaria</taxon>
        <taxon>Canalipalpata</taxon>
        <taxon>Terebellida</taxon>
        <taxon>Terebelliformia</taxon>
        <taxon>Alvinellidae</taxon>
        <taxon>Paralvinella</taxon>
    </lineage>
</organism>
<dbReference type="EMBL" id="JAODUP010000981">
    <property type="protein sequence ID" value="KAK2142245.1"/>
    <property type="molecule type" value="Genomic_DNA"/>
</dbReference>
<dbReference type="GO" id="GO:0030548">
    <property type="term" value="F:acetylcholine receptor regulator activity"/>
    <property type="evidence" value="ECO:0007669"/>
    <property type="project" value="InterPro"/>
</dbReference>
<dbReference type="Proteomes" id="UP001208570">
    <property type="component" value="Unassembled WGS sequence"/>
</dbReference>
<dbReference type="GO" id="GO:0098552">
    <property type="term" value="C:side of membrane"/>
    <property type="evidence" value="ECO:0007669"/>
    <property type="project" value="UniProtKB-KW"/>
</dbReference>
<reference evidence="9" key="1">
    <citation type="journal article" date="2023" name="Mol. Biol. Evol.">
        <title>Third-Generation Sequencing Reveals the Adaptive Role of the Epigenome in Three Deep-Sea Polychaetes.</title>
        <authorList>
            <person name="Perez M."/>
            <person name="Aroh O."/>
            <person name="Sun Y."/>
            <person name="Lan Y."/>
            <person name="Juniper S.K."/>
            <person name="Young C.R."/>
            <person name="Angers B."/>
            <person name="Qian P.Y."/>
        </authorList>
    </citation>
    <scope>NUCLEOTIDE SEQUENCE</scope>
    <source>
        <strain evidence="9">P08H-3</strain>
    </source>
</reference>
<comment type="subcellular location">
    <subcellularLocation>
        <location evidence="1">Cell membrane</location>
        <topology evidence="1">Lipid-anchor</topology>
        <topology evidence="1">GPI-anchor</topology>
    </subcellularLocation>
</comment>
<keyword evidence="4" id="KW-0732">Signal</keyword>
<dbReference type="AlphaFoldDB" id="A0AAD9IXS2"/>
<keyword evidence="3" id="KW-0336">GPI-anchor</keyword>
<proteinExistence type="predicted"/>
<keyword evidence="8" id="KW-0449">Lipoprotein</keyword>
<keyword evidence="2" id="KW-1003">Cell membrane</keyword>
<evidence type="ECO:0000256" key="1">
    <source>
        <dbReference type="ARBA" id="ARBA00004609"/>
    </source>
</evidence>
<evidence type="ECO:0000256" key="3">
    <source>
        <dbReference type="ARBA" id="ARBA00022622"/>
    </source>
</evidence>
<sequence length="88" mass="9690">METVSVTKTCSLPEICSSSDVGCRLVDDTENECISCCTESYCNEEIPLDHVSAVRLSMTSIKSSAFRARISSHLTFMILIVYLSCISQ</sequence>
<evidence type="ECO:0000313" key="9">
    <source>
        <dbReference type="EMBL" id="KAK2142245.1"/>
    </source>
</evidence>
<evidence type="ECO:0000256" key="2">
    <source>
        <dbReference type="ARBA" id="ARBA00022475"/>
    </source>
</evidence>
<keyword evidence="6" id="KW-1015">Disulfide bond</keyword>
<protein>
    <submittedName>
        <fullName evidence="9">Uncharacterized protein</fullName>
    </submittedName>
</protein>
<keyword evidence="5" id="KW-0472">Membrane</keyword>
<comment type="caution">
    <text evidence="9">The sequence shown here is derived from an EMBL/GenBank/DDBJ whole genome shotgun (WGS) entry which is preliminary data.</text>
</comment>
<name>A0AAD9IXS2_9ANNE</name>
<gene>
    <name evidence="9" type="ORF">LSH36_981g00019</name>
</gene>
<accession>A0AAD9IXS2</accession>
<evidence type="ECO:0000313" key="10">
    <source>
        <dbReference type="Proteomes" id="UP001208570"/>
    </source>
</evidence>
<dbReference type="PANTHER" id="PTHR31171:SF3">
    <property type="entry name" value="LY6_PLAUR DOMAIN-CONTAINING PROTEIN 6B"/>
    <property type="match status" value="1"/>
</dbReference>
<keyword evidence="7" id="KW-0325">Glycoprotein</keyword>
<dbReference type="InterPro" id="IPR039457">
    <property type="entry name" value="LYPD6-like"/>
</dbReference>